<gene>
    <name evidence="2" type="ORF">DK869_06930</name>
</gene>
<dbReference type="InterPro" id="IPR014710">
    <property type="entry name" value="RmlC-like_jellyroll"/>
</dbReference>
<dbReference type="OrthoDB" id="7282222at2"/>
<dbReference type="RefSeq" id="WP_110439274.1">
    <property type="nucleotide sequence ID" value="NZ_CP033087.1"/>
</dbReference>
<feature type="domain" description="TehB/YeaR-like" evidence="1">
    <location>
        <begin position="18"/>
        <end position="98"/>
    </location>
</feature>
<dbReference type="GeneID" id="83702032"/>
<evidence type="ECO:0000259" key="1">
    <source>
        <dbReference type="Pfam" id="PF09313"/>
    </source>
</evidence>
<dbReference type="Gene3D" id="2.60.120.10">
    <property type="entry name" value="Jelly Rolls"/>
    <property type="match status" value="1"/>
</dbReference>
<dbReference type="InterPro" id="IPR015392">
    <property type="entry name" value="TehB/YeaR-like_dom"/>
</dbReference>
<dbReference type="EMBL" id="QGLT01000003">
    <property type="protein sequence ID" value="PXZ00351.1"/>
    <property type="molecule type" value="Genomic_DNA"/>
</dbReference>
<comment type="caution">
    <text evidence="2">The sequence shown here is derived from an EMBL/GenBank/DDBJ whole genome shotgun (WGS) entry which is preliminary data.</text>
</comment>
<dbReference type="Proteomes" id="UP000247565">
    <property type="component" value="Unassembled WGS sequence"/>
</dbReference>
<sequence length="107" mass="12382">MMNAVKQNYGDGKLVCYKTLPIWNVKTLPKSFKECHNTKEGVWAKLKILSGSLVMEFLNDKKEIEKETEYSVVHQPEMIKPRQYHKIASCSEDMTCQLSFYTVSSND</sequence>
<keyword evidence="3" id="KW-1185">Reference proteome</keyword>
<dbReference type="Pfam" id="PF09313">
    <property type="entry name" value="TehB-like"/>
    <property type="match status" value="1"/>
</dbReference>
<evidence type="ECO:0000313" key="3">
    <source>
        <dbReference type="Proteomes" id="UP000247565"/>
    </source>
</evidence>
<dbReference type="SUPFAM" id="SSF51197">
    <property type="entry name" value="Clavaminate synthase-like"/>
    <property type="match status" value="1"/>
</dbReference>
<accession>A0A318N1R4</accession>
<dbReference type="AlphaFoldDB" id="A0A318N1R4"/>
<reference evidence="2 3" key="1">
    <citation type="submission" date="2018-05" db="EMBL/GenBank/DDBJ databases">
        <title>Reference genomes for bee gut microbiota database.</title>
        <authorList>
            <person name="Ellegaard K.M."/>
        </authorList>
    </citation>
    <scope>NUCLEOTIDE SEQUENCE [LARGE SCALE GENOMIC DNA]</scope>
    <source>
        <strain evidence="2 3">ESL0284</strain>
    </source>
</reference>
<name>A0A318N1R4_9PROT</name>
<proteinExistence type="predicted"/>
<evidence type="ECO:0000313" key="2">
    <source>
        <dbReference type="EMBL" id="PXZ00351.1"/>
    </source>
</evidence>
<organism evidence="2 3">
    <name type="scientific">Commensalibacter melissae</name>
    <dbReference type="NCBI Taxonomy" id="2070537"/>
    <lineage>
        <taxon>Bacteria</taxon>
        <taxon>Pseudomonadati</taxon>
        <taxon>Pseudomonadota</taxon>
        <taxon>Alphaproteobacteria</taxon>
        <taxon>Acetobacterales</taxon>
        <taxon>Acetobacteraceae</taxon>
    </lineage>
</organism>
<protein>
    <recommendedName>
        <fullName evidence="1">TehB/YeaR-like domain-containing protein</fullName>
    </recommendedName>
</protein>